<dbReference type="InterPro" id="IPR035105">
    <property type="entry name" value="Deoxycytidylate_deaminase_dom"/>
</dbReference>
<keyword evidence="5" id="KW-0862">Zinc</keyword>
<sequence length="216" mass="24255">MEVIHTSEWVVRNTLALIRYKVEGNDEKFKETALAISRKLDSEGRCDAALFIRAQYNEIPTFIPMGISYVRPSKDAYYLGIAKAVAQRATCLRRIYGAVIVNNDEIVSTGYNGAPRGERNCCDTGKCYRRLHQVPHGQMVEKCISVHAEENAIISASRREMQGATLYLWGMDVETGKELPNPEPCLQCWRRIHNAGIVRVVTMGGDAHAPQSARRD</sequence>
<dbReference type="Pfam" id="PF00383">
    <property type="entry name" value="dCMP_cyt_deam_1"/>
    <property type="match status" value="1"/>
</dbReference>
<dbReference type="Proteomes" id="UP001433088">
    <property type="component" value="Unassembled WGS sequence"/>
</dbReference>
<dbReference type="RefSeq" id="WP_349173577.1">
    <property type="nucleotide sequence ID" value="NZ_JBBMEU010000033.1"/>
</dbReference>
<dbReference type="InterPro" id="IPR016192">
    <property type="entry name" value="APOBEC/CMP_deaminase_Zn-bd"/>
</dbReference>
<dbReference type="PANTHER" id="PTHR11086">
    <property type="entry name" value="DEOXYCYTIDYLATE DEAMINASE-RELATED"/>
    <property type="match status" value="1"/>
</dbReference>
<evidence type="ECO:0000256" key="1">
    <source>
        <dbReference type="ARBA" id="ARBA00001947"/>
    </source>
</evidence>
<evidence type="ECO:0000313" key="7">
    <source>
        <dbReference type="EMBL" id="MEQ2422425.1"/>
    </source>
</evidence>
<dbReference type="PROSITE" id="PS51747">
    <property type="entry name" value="CYT_DCMP_DEAMINASES_2"/>
    <property type="match status" value="1"/>
</dbReference>
<organism evidence="7 8">
    <name type="scientific">Megasphaera intestinihominis</name>
    <dbReference type="NCBI Taxonomy" id="3133159"/>
    <lineage>
        <taxon>Bacteria</taxon>
        <taxon>Bacillati</taxon>
        <taxon>Bacillota</taxon>
        <taxon>Negativicutes</taxon>
        <taxon>Veillonellales</taxon>
        <taxon>Veillonellaceae</taxon>
        <taxon>Megasphaera</taxon>
    </lineage>
</organism>
<dbReference type="SUPFAM" id="SSF53927">
    <property type="entry name" value="Cytidine deaminase-like"/>
    <property type="match status" value="1"/>
</dbReference>
<gene>
    <name evidence="7" type="ORF">WMO23_06720</name>
</gene>
<dbReference type="CDD" id="cd01286">
    <property type="entry name" value="deoxycytidylate_deaminase"/>
    <property type="match status" value="1"/>
</dbReference>
<accession>A0ABV1CWA2</accession>
<dbReference type="PANTHER" id="PTHR11086:SF18">
    <property type="entry name" value="DEOXYCYTIDYLATE DEAMINASE"/>
    <property type="match status" value="1"/>
</dbReference>
<dbReference type="PROSITE" id="PS00903">
    <property type="entry name" value="CYT_DCMP_DEAMINASES_1"/>
    <property type="match status" value="1"/>
</dbReference>
<comment type="cofactor">
    <cofactor evidence="1">
        <name>Zn(2+)</name>
        <dbReference type="ChEBI" id="CHEBI:29105"/>
    </cofactor>
</comment>
<evidence type="ECO:0000256" key="2">
    <source>
        <dbReference type="ARBA" id="ARBA00006576"/>
    </source>
</evidence>
<comment type="similarity">
    <text evidence="2">Belongs to the cytidine and deoxycytidylate deaminase family.</text>
</comment>
<dbReference type="Gene3D" id="3.40.140.10">
    <property type="entry name" value="Cytidine Deaminase, domain 2"/>
    <property type="match status" value="1"/>
</dbReference>
<reference evidence="7 8" key="1">
    <citation type="submission" date="2024-03" db="EMBL/GenBank/DDBJ databases">
        <title>Human intestinal bacterial collection.</title>
        <authorList>
            <person name="Pauvert C."/>
            <person name="Hitch T.C.A."/>
            <person name="Clavel T."/>
        </authorList>
    </citation>
    <scope>NUCLEOTIDE SEQUENCE [LARGE SCALE GENOMIC DNA]</scope>
    <source>
        <strain evidence="7 8">CLA-AA-H81</strain>
    </source>
</reference>
<evidence type="ECO:0000259" key="6">
    <source>
        <dbReference type="PROSITE" id="PS51747"/>
    </source>
</evidence>
<dbReference type="InterPro" id="IPR016193">
    <property type="entry name" value="Cytidine_deaminase-like"/>
</dbReference>
<proteinExistence type="inferred from homology"/>
<evidence type="ECO:0000256" key="5">
    <source>
        <dbReference type="ARBA" id="ARBA00022833"/>
    </source>
</evidence>
<dbReference type="InterPro" id="IPR015517">
    <property type="entry name" value="dCMP_deaminase-rel"/>
</dbReference>
<comment type="caution">
    <text evidence="7">The sequence shown here is derived from an EMBL/GenBank/DDBJ whole genome shotgun (WGS) entry which is preliminary data.</text>
</comment>
<evidence type="ECO:0000313" key="8">
    <source>
        <dbReference type="Proteomes" id="UP001433088"/>
    </source>
</evidence>
<feature type="domain" description="CMP/dCMP-type deaminase" evidence="6">
    <location>
        <begin position="73"/>
        <end position="216"/>
    </location>
</feature>
<evidence type="ECO:0000256" key="3">
    <source>
        <dbReference type="ARBA" id="ARBA00022723"/>
    </source>
</evidence>
<keyword evidence="8" id="KW-1185">Reference proteome</keyword>
<protein>
    <submittedName>
        <fullName evidence="7">dCMP deaminase family protein</fullName>
    </submittedName>
</protein>
<dbReference type="InterPro" id="IPR002125">
    <property type="entry name" value="CMP_dCMP_dom"/>
</dbReference>
<evidence type="ECO:0000256" key="4">
    <source>
        <dbReference type="ARBA" id="ARBA00022801"/>
    </source>
</evidence>
<keyword evidence="4" id="KW-0378">Hydrolase</keyword>
<keyword evidence="3" id="KW-0479">Metal-binding</keyword>
<dbReference type="EMBL" id="JBBMEU010000033">
    <property type="protein sequence ID" value="MEQ2422425.1"/>
    <property type="molecule type" value="Genomic_DNA"/>
</dbReference>
<name>A0ABV1CWA2_9FIRM</name>